<comment type="caution">
    <text evidence="7">The sequence shown here is derived from an EMBL/GenBank/DDBJ whole genome shotgun (WGS) entry which is preliminary data.</text>
</comment>
<keyword evidence="2" id="KW-0378">Hydrolase</keyword>
<dbReference type="InterPro" id="IPR038718">
    <property type="entry name" value="SNF2-like_sf"/>
</dbReference>
<dbReference type="SMART" id="SM00487">
    <property type="entry name" value="DEXDc"/>
    <property type="match status" value="1"/>
</dbReference>
<evidence type="ECO:0000259" key="5">
    <source>
        <dbReference type="PROSITE" id="PS51192"/>
    </source>
</evidence>
<accession>A0A8J7R0V8</accession>
<dbReference type="SUPFAM" id="SSF52540">
    <property type="entry name" value="P-loop containing nucleoside triphosphate hydrolases"/>
    <property type="match status" value="2"/>
</dbReference>
<keyword evidence="1" id="KW-0547">Nucleotide-binding</keyword>
<keyword evidence="4" id="KW-0067">ATP-binding</keyword>
<dbReference type="Pfam" id="PF00176">
    <property type="entry name" value="SNF2-rel_dom"/>
    <property type="match status" value="1"/>
</dbReference>
<evidence type="ECO:0000259" key="6">
    <source>
        <dbReference type="PROSITE" id="PS51194"/>
    </source>
</evidence>
<dbReference type="InterPro" id="IPR001650">
    <property type="entry name" value="Helicase_C-like"/>
</dbReference>
<dbReference type="Gene3D" id="3.40.50.10810">
    <property type="entry name" value="Tandem AAA-ATPase domain"/>
    <property type="match status" value="1"/>
</dbReference>
<evidence type="ECO:0000256" key="4">
    <source>
        <dbReference type="ARBA" id="ARBA00022840"/>
    </source>
</evidence>
<dbReference type="GO" id="GO:0005524">
    <property type="term" value="F:ATP binding"/>
    <property type="evidence" value="ECO:0007669"/>
    <property type="project" value="UniProtKB-KW"/>
</dbReference>
<keyword evidence="8" id="KW-1185">Reference proteome</keyword>
<feature type="domain" description="Helicase C-terminal" evidence="6">
    <location>
        <begin position="498"/>
        <end position="656"/>
    </location>
</feature>
<evidence type="ECO:0000256" key="3">
    <source>
        <dbReference type="ARBA" id="ARBA00022806"/>
    </source>
</evidence>
<reference evidence="7" key="1">
    <citation type="submission" date="2021-03" db="EMBL/GenBank/DDBJ databases">
        <title>Genome sequencing and assembly of Tianweitania sediminis.</title>
        <authorList>
            <person name="Chhetri G."/>
        </authorList>
    </citation>
    <scope>NUCLEOTIDE SEQUENCE</scope>
    <source>
        <strain evidence="7">Z8</strain>
    </source>
</reference>
<dbReference type="InterPro" id="IPR027417">
    <property type="entry name" value="P-loop_NTPase"/>
</dbReference>
<protein>
    <submittedName>
        <fullName evidence="7">DUF3883 domain-containing protein</fullName>
    </submittedName>
</protein>
<feature type="domain" description="Helicase ATP-binding" evidence="5">
    <location>
        <begin position="120"/>
        <end position="293"/>
    </location>
</feature>
<dbReference type="GO" id="GO:0016787">
    <property type="term" value="F:hydrolase activity"/>
    <property type="evidence" value="ECO:0007669"/>
    <property type="project" value="UniProtKB-KW"/>
</dbReference>
<organism evidence="7 8">
    <name type="scientific">Tianweitania sediminis</name>
    <dbReference type="NCBI Taxonomy" id="1502156"/>
    <lineage>
        <taxon>Bacteria</taxon>
        <taxon>Pseudomonadati</taxon>
        <taxon>Pseudomonadota</taxon>
        <taxon>Alphaproteobacteria</taxon>
        <taxon>Hyphomicrobiales</taxon>
        <taxon>Phyllobacteriaceae</taxon>
        <taxon>Tianweitania</taxon>
    </lineage>
</organism>
<evidence type="ECO:0000313" key="7">
    <source>
        <dbReference type="EMBL" id="MBP0439955.1"/>
    </source>
</evidence>
<dbReference type="EMBL" id="JAGIYY010000005">
    <property type="protein sequence ID" value="MBP0439955.1"/>
    <property type="molecule type" value="Genomic_DNA"/>
</dbReference>
<keyword evidence="3" id="KW-0347">Helicase</keyword>
<dbReference type="InterPro" id="IPR049730">
    <property type="entry name" value="SNF2/RAD54-like_C"/>
</dbReference>
<dbReference type="Gene3D" id="3.40.50.300">
    <property type="entry name" value="P-loop containing nucleotide triphosphate hydrolases"/>
    <property type="match status" value="1"/>
</dbReference>
<dbReference type="PANTHER" id="PTHR45766">
    <property type="entry name" value="DNA ANNEALING HELICASE AND ENDONUCLEASE ZRANB3 FAMILY MEMBER"/>
    <property type="match status" value="1"/>
</dbReference>
<evidence type="ECO:0000256" key="2">
    <source>
        <dbReference type="ARBA" id="ARBA00022801"/>
    </source>
</evidence>
<dbReference type="InterPro" id="IPR000330">
    <property type="entry name" value="SNF2_N"/>
</dbReference>
<evidence type="ECO:0000313" key="8">
    <source>
        <dbReference type="Proteomes" id="UP000666240"/>
    </source>
</evidence>
<dbReference type="InterPro" id="IPR014001">
    <property type="entry name" value="Helicase_ATP-bd"/>
</dbReference>
<dbReference type="AlphaFoldDB" id="A0A8J7R0V8"/>
<gene>
    <name evidence="7" type="ORF">J5Y06_14950</name>
</gene>
<dbReference type="PROSITE" id="PS51194">
    <property type="entry name" value="HELICASE_CTER"/>
    <property type="match status" value="1"/>
</dbReference>
<dbReference type="Pfam" id="PF00271">
    <property type="entry name" value="Helicase_C"/>
    <property type="match status" value="1"/>
</dbReference>
<dbReference type="Proteomes" id="UP000666240">
    <property type="component" value="Unassembled WGS sequence"/>
</dbReference>
<dbReference type="PROSITE" id="PS51192">
    <property type="entry name" value="HELICASE_ATP_BIND_1"/>
    <property type="match status" value="1"/>
</dbReference>
<dbReference type="PANTHER" id="PTHR45766:SF6">
    <property type="entry name" value="SWI_SNF-RELATED MATRIX-ASSOCIATED ACTIN-DEPENDENT REGULATOR OF CHROMATIN SUBFAMILY A-LIKE PROTEIN 1"/>
    <property type="match status" value="1"/>
</dbReference>
<dbReference type="Pfam" id="PF13020">
    <property type="entry name" value="NOV_C"/>
    <property type="match status" value="1"/>
</dbReference>
<dbReference type="CDD" id="cd18793">
    <property type="entry name" value="SF2_C_SNF"/>
    <property type="match status" value="1"/>
</dbReference>
<dbReference type="SMART" id="SM00490">
    <property type="entry name" value="HELICc"/>
    <property type="match status" value="1"/>
</dbReference>
<name>A0A8J7R0V8_9HYPH</name>
<proteinExistence type="predicted"/>
<dbReference type="CDD" id="cd18011">
    <property type="entry name" value="DEXDc_RapA"/>
    <property type="match status" value="1"/>
</dbReference>
<dbReference type="GO" id="GO:0004386">
    <property type="term" value="F:helicase activity"/>
    <property type="evidence" value="ECO:0007669"/>
    <property type="project" value="UniProtKB-KW"/>
</dbReference>
<dbReference type="InterPro" id="IPR024975">
    <property type="entry name" value="NOV_C"/>
</dbReference>
<sequence>MGGRMARLEDIRNGASVRGIASPQATQILSVDWIGDQAINVVYRDHNGAVAEAVLYRDDEHRLGVEVNGRPWSFDGDGALLRLVTEANRIKLAHYFDPYLAIHTSLVDPLPHQISAVYREMLPRQPLRFLLADDPGAGKTIMAGLLIKELVARSDLERCLVVAPGSLVEQWQDELGHKFDLEFDILTRDMIETSRSGNPFEDRNRLIVRLDVLARNEELQNKLASGREWDLIICDEAHRMSATYFGGDVKYTKRYQVGQKLGEVCRHLLLMSATPHNGKEEDFQLFMALLDGDRFEGRFRDGVHYADTADMMRRLTKEELLRFDGRPLFPERRAYTVKYQLSELEAALYTAVTEYVRTEMNRVQRFAEGDGKKRNNVGFALQILQRRLASSPAAIYQSLKRRHERLENELGEARLAAKGRKAGFAAPDVNTDILRNLEEYGQEEIDELEDLIATGATTAETVEQLAMEVETLKGLERMALGVLRSGLDTKWAQLNRILDEDLMVDTDGNRRKLIIFTEPKDTLHYLLDKVRARLGNPEAVEVIHGGVSREERRKVVERFMQDRDMLVLIANDAAGEGVNLQRGHLMVNYDLPWNPNKIEQRFGRIHRIGQTEVCHLWNLVAADTREGEVYARLLEKLEAAREALGGRVYDVLGELFEGTALKDLLFQAIQYGEQEDVKARLFRQVDGAVDQGHLLELLQRRALTNDTMPEAKVEELRLEMERAEAQRLQPHHVQSFFVEAFQHLGGRMKRREEGRWEITHVPVRIRERDRQIGTGAPIQKKYERICFEKGRTNQQPVATFVCPGHPLLDAVISIVREQYEQIMRQGAILVDDLDAGDGISAIFLLEHSIQDGRATSAGKPHVVSQKLQFASINKAGEASNAGIAPHLNLRPATVQEIASVHGLLEEEWLTTELEKTAVRFATVELAQAHLAEVKARRLPEIEKVEREVRARLKKEINYWDSRAFELKEEEKAGKKTRLSWQNAQRRAEDLAERQKRRMDLLEQERFLSSQPPRVRGGMVVIPRGLLNARTGAGEGPSERPPQGFAADADARRIIELAAMDAVIAAERNLGNVPSDVSAQKIGYDIVSYDPVAKHLRFIEVKGRVHGADAVMITRQEVITSLHEPDKYILAIVQVENGTAREPRYIRGALSDHEPAFEHTAIQFNLARLLERAEAPQ</sequence>
<evidence type="ECO:0000256" key="1">
    <source>
        <dbReference type="ARBA" id="ARBA00022741"/>
    </source>
</evidence>
<dbReference type="InterPro" id="IPR057342">
    <property type="entry name" value="DEXDc_RapA"/>
</dbReference>